<evidence type="ECO:0000256" key="4">
    <source>
        <dbReference type="ARBA" id="ARBA00022842"/>
    </source>
</evidence>
<dbReference type="Pfam" id="PF19086">
    <property type="entry name" value="Terpene_syn_C_2"/>
    <property type="match status" value="1"/>
</dbReference>
<comment type="caution">
    <text evidence="7">The sequence shown here is derived from an EMBL/GenBank/DDBJ whole genome shotgun (WGS) entry which is preliminary data.</text>
</comment>
<dbReference type="SFLD" id="SFLDG01020">
    <property type="entry name" value="Terpene_Cyclase_Like_2"/>
    <property type="match status" value="1"/>
</dbReference>
<name>A0A8H3B8P0_9AGAM</name>
<dbReference type="InterPro" id="IPR008949">
    <property type="entry name" value="Isoprenoid_synthase_dom_sf"/>
</dbReference>
<dbReference type="SFLD" id="SFLDS00005">
    <property type="entry name" value="Isoprenoid_Synthase_Type_I"/>
    <property type="match status" value="1"/>
</dbReference>
<proteinExistence type="inferred from homology"/>
<dbReference type="EC" id="4.2.3.-" evidence="6"/>
<evidence type="ECO:0000256" key="1">
    <source>
        <dbReference type="ARBA" id="ARBA00001946"/>
    </source>
</evidence>
<evidence type="ECO:0000313" key="8">
    <source>
        <dbReference type="Proteomes" id="UP000663826"/>
    </source>
</evidence>
<keyword evidence="4 6" id="KW-0460">Magnesium</keyword>
<dbReference type="Proteomes" id="UP000663826">
    <property type="component" value="Unassembled WGS sequence"/>
</dbReference>
<dbReference type="PANTHER" id="PTHR35201">
    <property type="entry name" value="TERPENE SYNTHASE"/>
    <property type="match status" value="1"/>
</dbReference>
<dbReference type="GO" id="GO:0008299">
    <property type="term" value="P:isoprenoid biosynthetic process"/>
    <property type="evidence" value="ECO:0007669"/>
    <property type="project" value="UniProtKB-ARBA"/>
</dbReference>
<dbReference type="EMBL" id="CAJMWQ010001433">
    <property type="protein sequence ID" value="CAE6450414.1"/>
    <property type="molecule type" value="Genomic_DNA"/>
</dbReference>
<dbReference type="GO" id="GO:0010333">
    <property type="term" value="F:terpene synthase activity"/>
    <property type="evidence" value="ECO:0007669"/>
    <property type="project" value="InterPro"/>
</dbReference>
<evidence type="ECO:0000256" key="6">
    <source>
        <dbReference type="RuleBase" id="RU366034"/>
    </source>
</evidence>
<dbReference type="AlphaFoldDB" id="A0A8H3B8P0"/>
<keyword evidence="3 6" id="KW-0479">Metal-binding</keyword>
<evidence type="ECO:0000313" key="7">
    <source>
        <dbReference type="EMBL" id="CAE6450414.1"/>
    </source>
</evidence>
<gene>
    <name evidence="7" type="ORF">RDB_LOCUS78375</name>
</gene>
<accession>A0A8H3B8P0</accession>
<dbReference type="Gene3D" id="1.10.600.10">
    <property type="entry name" value="Farnesyl Diphosphate Synthase"/>
    <property type="match status" value="1"/>
</dbReference>
<comment type="cofactor">
    <cofactor evidence="1 6">
        <name>Mg(2+)</name>
        <dbReference type="ChEBI" id="CHEBI:18420"/>
    </cofactor>
</comment>
<dbReference type="SUPFAM" id="SSF48576">
    <property type="entry name" value="Terpenoid synthases"/>
    <property type="match status" value="1"/>
</dbReference>
<evidence type="ECO:0000256" key="3">
    <source>
        <dbReference type="ARBA" id="ARBA00022723"/>
    </source>
</evidence>
<comment type="similarity">
    <text evidence="2 6">Belongs to the terpene synthase family.</text>
</comment>
<organism evidence="7 8">
    <name type="scientific">Rhizoctonia solani</name>
    <dbReference type="NCBI Taxonomy" id="456999"/>
    <lineage>
        <taxon>Eukaryota</taxon>
        <taxon>Fungi</taxon>
        <taxon>Dikarya</taxon>
        <taxon>Basidiomycota</taxon>
        <taxon>Agaricomycotina</taxon>
        <taxon>Agaricomycetes</taxon>
        <taxon>Cantharellales</taxon>
        <taxon>Ceratobasidiaceae</taxon>
        <taxon>Rhizoctonia</taxon>
    </lineage>
</organism>
<dbReference type="GO" id="GO:0046872">
    <property type="term" value="F:metal ion binding"/>
    <property type="evidence" value="ECO:0007669"/>
    <property type="project" value="UniProtKB-KW"/>
</dbReference>
<dbReference type="InterPro" id="IPR034686">
    <property type="entry name" value="Terpene_cyclase-like_2"/>
</dbReference>
<dbReference type="PANTHER" id="PTHR35201:SF4">
    <property type="entry name" value="BETA-PINACENE SYNTHASE-RELATED"/>
    <property type="match status" value="1"/>
</dbReference>
<sequence length="359" mass="40594">MPGFPKLALMDRSAFPSQIRIPDICGYTGEVFALKVNPHWHEAEAGSYAWFDSYGVHSGSKRQEFFDNGFGLMASMTYSDADLEHLRPAMDFILWLFAFDDMTDEGGLRDSVDRVKQAIDVTMNVLRNPDGPHPKFKIAAALHSFFNRMRANANPATIQRFVDSSDLYTQAILQQTVNRSADTVPAVEEFIQLRRETSGVKMTFVVLEYSLNLDLPDEVHNDPIVAELALAGNDILTWANDIHSFPIEQAHGDTQNLVFIAMWDKKLGLEEAMDYVSQLIRKRVQEYLEAKAKLRSFGPELDDNVAIYIQGIEYWIQGAIDWVFMTPRYFGEDAQKVRETGIVDIMAPIAPAAPIYVDL</sequence>
<evidence type="ECO:0000256" key="2">
    <source>
        <dbReference type="ARBA" id="ARBA00006333"/>
    </source>
</evidence>
<protein>
    <recommendedName>
        <fullName evidence="6">Terpene synthase</fullName>
        <ecNumber evidence="6">4.2.3.-</ecNumber>
    </recommendedName>
</protein>
<evidence type="ECO:0000256" key="5">
    <source>
        <dbReference type="ARBA" id="ARBA00023239"/>
    </source>
</evidence>
<reference evidence="7" key="1">
    <citation type="submission" date="2021-01" db="EMBL/GenBank/DDBJ databases">
        <authorList>
            <person name="Kaushik A."/>
        </authorList>
    </citation>
    <scope>NUCLEOTIDE SEQUENCE</scope>
    <source>
        <strain evidence="7">AG1-1B</strain>
    </source>
</reference>
<keyword evidence="5 6" id="KW-0456">Lyase</keyword>